<evidence type="ECO:0000256" key="5">
    <source>
        <dbReference type="ARBA" id="ARBA00022824"/>
    </source>
</evidence>
<keyword evidence="3" id="KW-0813">Transport</keyword>
<dbReference type="GO" id="GO:0031201">
    <property type="term" value="C:SNARE complex"/>
    <property type="evidence" value="ECO:0007669"/>
    <property type="project" value="TreeGrafter"/>
</dbReference>
<accession>A0A9W8B6Q7</accession>
<evidence type="ECO:0000256" key="8">
    <source>
        <dbReference type="ARBA" id="ARBA00022989"/>
    </source>
</evidence>
<keyword evidence="5" id="KW-0256">Endoplasmic reticulum</keyword>
<evidence type="ECO:0000313" key="12">
    <source>
        <dbReference type="EMBL" id="KAJ1984816.1"/>
    </source>
</evidence>
<comment type="similarity">
    <text evidence="2">Belongs to the USE1 family.</text>
</comment>
<comment type="subcellular location">
    <subcellularLocation>
        <location evidence="1">Endoplasmic reticulum membrane</location>
        <topology evidence="1">Single-pass type IV membrane protein</topology>
    </subcellularLocation>
</comment>
<gene>
    <name evidence="12" type="ORF">H4R34_000436</name>
</gene>
<evidence type="ECO:0000313" key="13">
    <source>
        <dbReference type="Proteomes" id="UP001151582"/>
    </source>
</evidence>
<dbReference type="InterPro" id="IPR019150">
    <property type="entry name" value="Vesicle_transport_protein_Use1"/>
</dbReference>
<feature type="transmembrane region" description="Helical" evidence="11">
    <location>
        <begin position="282"/>
        <end position="302"/>
    </location>
</feature>
<dbReference type="Proteomes" id="UP001151582">
    <property type="component" value="Unassembled WGS sequence"/>
</dbReference>
<comment type="caution">
    <text evidence="12">The sequence shown here is derived from an EMBL/GenBank/DDBJ whole genome shotgun (WGS) entry which is preliminary data.</text>
</comment>
<evidence type="ECO:0000256" key="3">
    <source>
        <dbReference type="ARBA" id="ARBA00022448"/>
    </source>
</evidence>
<keyword evidence="7" id="KW-0653">Protein transport</keyword>
<evidence type="ECO:0000256" key="2">
    <source>
        <dbReference type="ARBA" id="ARBA00007891"/>
    </source>
</evidence>
<proteinExistence type="inferred from homology"/>
<dbReference type="PANTHER" id="PTHR13050">
    <property type="entry name" value="USE1-LIKE PROTEIN"/>
    <property type="match status" value="1"/>
</dbReference>
<protein>
    <recommendedName>
        <fullName evidence="14">Vesicle transport protein USE1</fullName>
    </recommendedName>
</protein>
<dbReference type="EMBL" id="JANBQB010000010">
    <property type="protein sequence ID" value="KAJ1984816.1"/>
    <property type="molecule type" value="Genomic_DNA"/>
</dbReference>
<dbReference type="CDD" id="cd15860">
    <property type="entry name" value="SNARE_USE1"/>
    <property type="match status" value="1"/>
</dbReference>
<dbReference type="OrthoDB" id="4506189at2759"/>
<dbReference type="Pfam" id="PF09753">
    <property type="entry name" value="Use1"/>
    <property type="match status" value="1"/>
</dbReference>
<reference evidence="12" key="1">
    <citation type="submission" date="2022-07" db="EMBL/GenBank/DDBJ databases">
        <title>Phylogenomic reconstructions and comparative analyses of Kickxellomycotina fungi.</title>
        <authorList>
            <person name="Reynolds N.K."/>
            <person name="Stajich J.E."/>
            <person name="Barry K."/>
            <person name="Grigoriev I.V."/>
            <person name="Crous P."/>
            <person name="Smith M.E."/>
        </authorList>
    </citation>
    <scope>NUCLEOTIDE SEQUENCE</scope>
    <source>
        <strain evidence="12">RSA 567</strain>
    </source>
</reference>
<organism evidence="12 13">
    <name type="scientific">Dimargaris verticillata</name>
    <dbReference type="NCBI Taxonomy" id="2761393"/>
    <lineage>
        <taxon>Eukaryota</taxon>
        <taxon>Fungi</taxon>
        <taxon>Fungi incertae sedis</taxon>
        <taxon>Zoopagomycota</taxon>
        <taxon>Kickxellomycotina</taxon>
        <taxon>Dimargaritomycetes</taxon>
        <taxon>Dimargaritales</taxon>
        <taxon>Dimargaritaceae</taxon>
        <taxon>Dimargaris</taxon>
    </lineage>
</organism>
<evidence type="ECO:0000256" key="10">
    <source>
        <dbReference type="SAM" id="MobiDB-lite"/>
    </source>
</evidence>
<name>A0A9W8B6Q7_9FUNG</name>
<evidence type="ECO:0000256" key="11">
    <source>
        <dbReference type="SAM" id="Phobius"/>
    </source>
</evidence>
<evidence type="ECO:0000256" key="9">
    <source>
        <dbReference type="ARBA" id="ARBA00023136"/>
    </source>
</evidence>
<evidence type="ECO:0000256" key="1">
    <source>
        <dbReference type="ARBA" id="ARBA00004163"/>
    </source>
</evidence>
<sequence>MPEINTSLDRHTAEVLRLLLRCRAILKDPQKRNTLQHNVVERNKFLKLAHQSQSLVSQLADKAPDSDGLASAQIDTLPTDFQAMRDQPPVVQCQLLLRGIIQDGRQYPWLIEHDLFGTFATAATDPTYKREQSLTLSPEVTESEASDAPPPTLLAAGPEKPIPSRRYHQEALDTLFKKQNDLFTTGDGTNLRQRRYATPTTETDQTERLLTHHRQVQDELTGDLVRMAETLKGNTLMFGDLLTKDEKVLQEAQEVITGNVTHLQTQDTRLGRYSQRSWGTTWLTWGVILFVSITFMLMYFVVRLFPKV</sequence>
<dbReference type="GO" id="GO:0005484">
    <property type="term" value="F:SNAP receptor activity"/>
    <property type="evidence" value="ECO:0007669"/>
    <property type="project" value="TreeGrafter"/>
</dbReference>
<dbReference type="GO" id="GO:0015031">
    <property type="term" value="P:protein transport"/>
    <property type="evidence" value="ECO:0007669"/>
    <property type="project" value="UniProtKB-KW"/>
</dbReference>
<evidence type="ECO:0000256" key="4">
    <source>
        <dbReference type="ARBA" id="ARBA00022692"/>
    </source>
</evidence>
<keyword evidence="6" id="KW-0931">ER-Golgi transport</keyword>
<dbReference type="PANTHER" id="PTHR13050:SF7">
    <property type="entry name" value="VESICLE TRANSPORT PROTEIN USE1"/>
    <property type="match status" value="1"/>
</dbReference>
<keyword evidence="9 11" id="KW-0472">Membrane</keyword>
<keyword evidence="4 11" id="KW-0812">Transmembrane</keyword>
<keyword evidence="13" id="KW-1185">Reference proteome</keyword>
<dbReference type="AlphaFoldDB" id="A0A9W8B6Q7"/>
<dbReference type="GO" id="GO:0006890">
    <property type="term" value="P:retrograde vesicle-mediated transport, Golgi to endoplasmic reticulum"/>
    <property type="evidence" value="ECO:0007669"/>
    <property type="project" value="TreeGrafter"/>
</dbReference>
<evidence type="ECO:0000256" key="7">
    <source>
        <dbReference type="ARBA" id="ARBA00022927"/>
    </source>
</evidence>
<dbReference type="GO" id="GO:0005789">
    <property type="term" value="C:endoplasmic reticulum membrane"/>
    <property type="evidence" value="ECO:0007669"/>
    <property type="project" value="UniProtKB-SubCell"/>
</dbReference>
<feature type="region of interest" description="Disordered" evidence="10">
    <location>
        <begin position="128"/>
        <end position="161"/>
    </location>
</feature>
<evidence type="ECO:0000256" key="6">
    <source>
        <dbReference type="ARBA" id="ARBA00022892"/>
    </source>
</evidence>
<keyword evidence="8 11" id="KW-1133">Transmembrane helix</keyword>
<evidence type="ECO:0008006" key="14">
    <source>
        <dbReference type="Google" id="ProtNLM"/>
    </source>
</evidence>